<dbReference type="EMBL" id="VSRL01000202">
    <property type="protein sequence ID" value="NKE61867.1"/>
    <property type="molecule type" value="Genomic_DNA"/>
</dbReference>
<evidence type="ECO:0000313" key="3">
    <source>
        <dbReference type="EMBL" id="NKE61867.1"/>
    </source>
</evidence>
<comment type="caution">
    <text evidence="3">The sequence shown here is derived from an EMBL/GenBank/DDBJ whole genome shotgun (WGS) entry which is preliminary data.</text>
</comment>
<keyword evidence="2" id="KW-1133">Transmembrane helix</keyword>
<organism evidence="3 4">
    <name type="scientific">Lentzea indica</name>
    <dbReference type="NCBI Taxonomy" id="2604800"/>
    <lineage>
        <taxon>Bacteria</taxon>
        <taxon>Bacillati</taxon>
        <taxon>Actinomycetota</taxon>
        <taxon>Actinomycetes</taxon>
        <taxon>Pseudonocardiales</taxon>
        <taxon>Pseudonocardiaceae</taxon>
        <taxon>Lentzea</taxon>
    </lineage>
</organism>
<feature type="compositionally biased region" description="Low complexity" evidence="1">
    <location>
        <begin position="121"/>
        <end position="143"/>
    </location>
</feature>
<accession>A0ABX1FTL1</accession>
<proteinExistence type="predicted"/>
<evidence type="ECO:0000313" key="4">
    <source>
        <dbReference type="Proteomes" id="UP001515943"/>
    </source>
</evidence>
<keyword evidence="2" id="KW-0812">Transmembrane</keyword>
<keyword evidence="2" id="KW-0472">Membrane</keyword>
<feature type="region of interest" description="Disordered" evidence="1">
    <location>
        <begin position="71"/>
        <end position="143"/>
    </location>
</feature>
<evidence type="ECO:0000256" key="2">
    <source>
        <dbReference type="SAM" id="Phobius"/>
    </source>
</evidence>
<gene>
    <name evidence="3" type="ORF">FXN61_35965</name>
</gene>
<dbReference type="RefSeq" id="WP_167978515.1">
    <property type="nucleotide sequence ID" value="NZ_VSRL01000202.1"/>
</dbReference>
<name>A0ABX1FTL1_9PSEU</name>
<dbReference type="Proteomes" id="UP001515943">
    <property type="component" value="Unassembled WGS sequence"/>
</dbReference>
<sequence>MKHSDQSTDNEIDGDVRGTSFQAGSIEINVGTPRKLRRSKRLRYLVALATAVVSASALVLVRLMGQDEPGKQLPEAAGATTPAETVTTSSGPSAAGAPVTSTAAGAARPAPVGQAPRTVSGTPIAGTPAPTTTVSTAPSPAGTGVRFSGALQFGSFHLDLAEPRDKPGMNVWPLTPNRLHGDDGYWLTEWLGDGVPGQPECAAELGKRATRDAENLIVGSRVCGKTPAGRIFLVDVAAMDGTTITGQVTVWE</sequence>
<evidence type="ECO:0000256" key="1">
    <source>
        <dbReference type="SAM" id="MobiDB-lite"/>
    </source>
</evidence>
<keyword evidence="4" id="KW-1185">Reference proteome</keyword>
<feature type="compositionally biased region" description="Low complexity" evidence="1">
    <location>
        <begin position="74"/>
        <end position="91"/>
    </location>
</feature>
<feature type="transmembrane region" description="Helical" evidence="2">
    <location>
        <begin position="44"/>
        <end position="65"/>
    </location>
</feature>
<protein>
    <submittedName>
        <fullName evidence="3">Uncharacterized protein</fullName>
    </submittedName>
</protein>
<reference evidence="3 4" key="1">
    <citation type="submission" date="2019-08" db="EMBL/GenBank/DDBJ databases">
        <title>Lentzea from Indian Himalayas.</title>
        <authorList>
            <person name="Mandal S."/>
            <person name="Mallick Gupta A."/>
            <person name="Maiti P.K."/>
            <person name="Sarkar J."/>
            <person name="Mandal S."/>
        </authorList>
    </citation>
    <scope>NUCLEOTIDE SEQUENCE [LARGE SCALE GENOMIC DNA]</scope>
    <source>
        <strain evidence="3 4">PSKA42</strain>
    </source>
</reference>